<proteinExistence type="predicted"/>
<evidence type="ECO:0008006" key="3">
    <source>
        <dbReference type="Google" id="ProtNLM"/>
    </source>
</evidence>
<keyword evidence="2" id="KW-1185">Reference proteome</keyword>
<gene>
    <name evidence="1" type="ORF">TRFO_24928</name>
</gene>
<organism evidence="1 2">
    <name type="scientific">Tritrichomonas foetus</name>
    <dbReference type="NCBI Taxonomy" id="1144522"/>
    <lineage>
        <taxon>Eukaryota</taxon>
        <taxon>Metamonada</taxon>
        <taxon>Parabasalia</taxon>
        <taxon>Tritrichomonadida</taxon>
        <taxon>Tritrichomonadidae</taxon>
        <taxon>Tritrichomonas</taxon>
    </lineage>
</organism>
<dbReference type="AlphaFoldDB" id="A0A1J4KBW5"/>
<accession>A0A1J4KBW5</accession>
<evidence type="ECO:0000313" key="2">
    <source>
        <dbReference type="Proteomes" id="UP000179807"/>
    </source>
</evidence>
<dbReference type="EMBL" id="MLAK01000710">
    <property type="protein sequence ID" value="OHT06957.1"/>
    <property type="molecule type" value="Genomic_DNA"/>
</dbReference>
<dbReference type="Proteomes" id="UP000179807">
    <property type="component" value="Unassembled WGS sequence"/>
</dbReference>
<protein>
    <recommendedName>
        <fullName evidence="3">FPL domain-containing protein</fullName>
    </recommendedName>
</protein>
<name>A0A1J4KBW5_9EUKA</name>
<dbReference type="GeneID" id="94838730"/>
<evidence type="ECO:0000313" key="1">
    <source>
        <dbReference type="EMBL" id="OHT06957.1"/>
    </source>
</evidence>
<sequence length="516" mass="59214">MSSLPKLISLLANKVGDLLVPPTAESVQQKIKSIWVELLKIFSHYSNRHFDLMHESLESLIEELETAESHNLINVAINEVGKLNLMPHLVIFTKTHRNKKVINEVLTFFCECSKFTPFLKKLFFIKSLNGLLVKYEPPNNDLIKNIVSYLLLKPKYIHLYLEKTSSPFLTRTFFTFSENYSVCGELILNLVNQSKTNECLLEIISSSVFINPLVTFVIDCLSTYTIDRGKQSFLDYINRSVSFGPFDYIYSITRAFDSDIITPFVIEEDPIPSLRNSIYLLTSFECEYLMKPPLEFLEGALVDYLSESDEQILILTIRCSTLLFESTDPYLGDIPNSYNTVDDFMGFTKPEWHVKSDIIDIYNSAISHISVSLSSSIVNRNKCKWDAEYLFKELLNKLSKFVMNSFTINLALQEFFVSFAANWSSSSNFHALSKDCENGLVNTLIEVCGIMEKRIGMRPETIQNITENYELLENMERGASVTEEQKKYINLIILLEFLKELHAISQAKGFLNQHAM</sequence>
<comment type="caution">
    <text evidence="1">The sequence shown here is derived from an EMBL/GenBank/DDBJ whole genome shotgun (WGS) entry which is preliminary data.</text>
</comment>
<reference evidence="1" key="1">
    <citation type="submission" date="2016-10" db="EMBL/GenBank/DDBJ databases">
        <authorList>
            <person name="Benchimol M."/>
            <person name="Almeida L.G."/>
            <person name="Vasconcelos A.T."/>
            <person name="Perreira-Neves A."/>
            <person name="Rosa I.A."/>
            <person name="Tasca T."/>
            <person name="Bogo M.R."/>
            <person name="de Souza W."/>
        </authorList>
    </citation>
    <scope>NUCLEOTIDE SEQUENCE [LARGE SCALE GENOMIC DNA]</scope>
    <source>
        <strain evidence="1">K</strain>
    </source>
</reference>
<dbReference type="RefSeq" id="XP_068360093.1">
    <property type="nucleotide sequence ID" value="XM_068504026.1"/>
</dbReference>
<dbReference type="VEuPathDB" id="TrichDB:TRFO_24928"/>